<dbReference type="Proteomes" id="UP001499959">
    <property type="component" value="Unassembled WGS sequence"/>
</dbReference>
<evidence type="ECO:0000256" key="1">
    <source>
        <dbReference type="ARBA" id="ARBA00001947"/>
    </source>
</evidence>
<evidence type="ECO:0000313" key="7">
    <source>
        <dbReference type="EMBL" id="GAA4786493.1"/>
    </source>
</evidence>
<evidence type="ECO:0000313" key="8">
    <source>
        <dbReference type="Proteomes" id="UP001499959"/>
    </source>
</evidence>
<evidence type="ECO:0000256" key="2">
    <source>
        <dbReference type="ARBA" id="ARBA00007261"/>
    </source>
</evidence>
<dbReference type="InterPro" id="IPR011249">
    <property type="entry name" value="Metalloenz_LuxS/M16"/>
</dbReference>
<dbReference type="InterPro" id="IPR011765">
    <property type="entry name" value="Pept_M16_N"/>
</dbReference>
<keyword evidence="4" id="KW-0732">Signal</keyword>
<dbReference type="Pfam" id="PF00675">
    <property type="entry name" value="Peptidase_M16"/>
    <property type="match status" value="1"/>
</dbReference>
<accession>A0ABP9AX14</accession>
<keyword evidence="8" id="KW-1185">Reference proteome</keyword>
<feature type="signal peptide" evidence="4">
    <location>
        <begin position="1"/>
        <end position="34"/>
    </location>
</feature>
<dbReference type="PANTHER" id="PTHR11851">
    <property type="entry name" value="METALLOPROTEASE"/>
    <property type="match status" value="1"/>
</dbReference>
<dbReference type="SUPFAM" id="SSF63411">
    <property type="entry name" value="LuxS/MPP-like metallohydrolase"/>
    <property type="match status" value="4"/>
</dbReference>
<dbReference type="PROSITE" id="PS00143">
    <property type="entry name" value="INSULINASE"/>
    <property type="match status" value="1"/>
</dbReference>
<comment type="caution">
    <text evidence="7">The sequence shown here is derived from an EMBL/GenBank/DDBJ whole genome shotgun (WGS) entry which is preliminary data.</text>
</comment>
<evidence type="ECO:0000259" key="5">
    <source>
        <dbReference type="Pfam" id="PF00675"/>
    </source>
</evidence>
<gene>
    <name evidence="7" type="ORF">GCM10023307_09160</name>
</gene>
<feature type="domain" description="Peptidase M16 C-terminal" evidence="6">
    <location>
        <begin position="218"/>
        <end position="394"/>
    </location>
</feature>
<feature type="chain" id="PRO_5047319863" evidence="4">
    <location>
        <begin position="35"/>
        <end position="938"/>
    </location>
</feature>
<sequence length="938" mass="101290">MSSSHPRFRPFARYLSPLALACALALSAPLAASAADGVAPPKGMTAGPCVEGICEYSLGNGLRVLLFPDASKPTVTVNIAYGVGSVHENYGETGMAHLLEHMLFKGTPKHADIPGEMKARGIEKNATTSLDRTNYFGSFPANDTTLDWLLALEADRMVNSFVAKKDLDSEMTVVRNEMERNENNPGAVMFQRLRSTAYLWHNYGNSTIGARSDVENVPIERLQAFYRTWYRPDNATLIVAGRIDPAATLAKVQQHFGKLARPKTALPKLYTAEPTQDGEREVVVRRSGDTRLVGIGYRTPGTTHPDSAALAVLLNAIGDAPTGRLHKALVETKLAAFAGGGNSDLRDGGMATLIAVTPKDGDLAKAEAELLRQIETRLTAEPLTAEEVNQAKQRIANGYERGFANVNSVAMALTESVAAGDWRLYFLERDRIADVTVDDVNRVARTYFKASNRTIGRFVPTESADRVEIATAPSAEDALKGYTGKAALAAGETFDPTPANIDARTQTFTIGDKLKVSLLPKDTRGDTVILTATFRFGDVDALTRSPEPAGSVAGEMLMRGTKTMTREQIAQRFEALKTAASVSGGAQSAEISLNSRREHLAEALTLAADVLRNPAFPESEFEQFRLQSITGLESARKEPGTVAALAMSEYFDPWPKGHPFAYKSIDQSLAELRAIKREDAIAFHRDFYGTTEGEISIVGDFDPVAVKAQLQTLFGDWRSARPHAPVPTHFTEVASRKARFETPDKANAVVMARSNLPLNENDADYPALLIANSVLGGGSLDSRLGDRLRQKDGLSYNVGSSIVADSSPQGRDDAGLLSIQAIAAPENVDRLETAMREEIARFVRDGITADELKSAVNDLLTRRQQNRANDGSVAGGLARNLYMGRTMAWTAAFEAKIQALTVEDVNAAIRKYIKPEAISVFAAGDFAKAAKGAAPAAK</sequence>
<proteinExistence type="inferred from homology"/>
<feature type="domain" description="Peptidase M16 N-terminal" evidence="5">
    <location>
        <begin position="64"/>
        <end position="210"/>
    </location>
</feature>
<evidence type="ECO:0000259" key="6">
    <source>
        <dbReference type="Pfam" id="PF05193"/>
    </source>
</evidence>
<comment type="similarity">
    <text evidence="2 3">Belongs to the peptidase M16 family.</text>
</comment>
<dbReference type="InterPro" id="IPR007863">
    <property type="entry name" value="Peptidase_M16_C"/>
</dbReference>
<organism evidence="7 8">
    <name type="scientific">Lysobacter hankyongensis</name>
    <dbReference type="NCBI Taxonomy" id="1176535"/>
    <lineage>
        <taxon>Bacteria</taxon>
        <taxon>Pseudomonadati</taxon>
        <taxon>Pseudomonadota</taxon>
        <taxon>Gammaproteobacteria</taxon>
        <taxon>Lysobacterales</taxon>
        <taxon>Lysobacteraceae</taxon>
        <taxon>Lysobacter</taxon>
    </lineage>
</organism>
<dbReference type="Pfam" id="PF05193">
    <property type="entry name" value="Peptidase_M16_C"/>
    <property type="match status" value="2"/>
</dbReference>
<dbReference type="InterPro" id="IPR050361">
    <property type="entry name" value="MPP/UQCRC_Complex"/>
</dbReference>
<dbReference type="EMBL" id="BAABJE010000002">
    <property type="protein sequence ID" value="GAA4786493.1"/>
    <property type="molecule type" value="Genomic_DNA"/>
</dbReference>
<protein>
    <submittedName>
        <fullName evidence="7">Pitrilysin family protein</fullName>
    </submittedName>
</protein>
<dbReference type="PANTHER" id="PTHR11851:SF49">
    <property type="entry name" value="MITOCHONDRIAL-PROCESSING PEPTIDASE SUBUNIT ALPHA"/>
    <property type="match status" value="1"/>
</dbReference>
<reference evidence="8" key="1">
    <citation type="journal article" date="2019" name="Int. J. Syst. Evol. Microbiol.">
        <title>The Global Catalogue of Microorganisms (GCM) 10K type strain sequencing project: providing services to taxonomists for standard genome sequencing and annotation.</title>
        <authorList>
            <consortium name="The Broad Institute Genomics Platform"/>
            <consortium name="The Broad Institute Genome Sequencing Center for Infectious Disease"/>
            <person name="Wu L."/>
            <person name="Ma J."/>
        </authorList>
    </citation>
    <scope>NUCLEOTIDE SEQUENCE [LARGE SCALE GENOMIC DNA]</scope>
    <source>
        <strain evidence="8">JCM 18204</strain>
    </source>
</reference>
<comment type="cofactor">
    <cofactor evidence="1">
        <name>Zn(2+)</name>
        <dbReference type="ChEBI" id="CHEBI:29105"/>
    </cofactor>
</comment>
<evidence type="ECO:0000256" key="4">
    <source>
        <dbReference type="SAM" id="SignalP"/>
    </source>
</evidence>
<dbReference type="Gene3D" id="3.30.830.10">
    <property type="entry name" value="Metalloenzyme, LuxS/M16 peptidase-like"/>
    <property type="match status" value="4"/>
</dbReference>
<dbReference type="RefSeq" id="WP_345302123.1">
    <property type="nucleotide sequence ID" value="NZ_BAABJE010000002.1"/>
</dbReference>
<evidence type="ECO:0000256" key="3">
    <source>
        <dbReference type="RuleBase" id="RU004447"/>
    </source>
</evidence>
<dbReference type="InterPro" id="IPR001431">
    <property type="entry name" value="Pept_M16_Zn_BS"/>
</dbReference>
<feature type="domain" description="Peptidase M16 C-terminal" evidence="6">
    <location>
        <begin position="675"/>
        <end position="857"/>
    </location>
</feature>
<name>A0ABP9AX14_9GAMM</name>